<accession>A0A4Y9RZT3</accession>
<organism evidence="1 2">
    <name type="scientific">Duganella callida</name>
    <dbReference type="NCBI Taxonomy" id="2561932"/>
    <lineage>
        <taxon>Bacteria</taxon>
        <taxon>Pseudomonadati</taxon>
        <taxon>Pseudomonadota</taxon>
        <taxon>Betaproteobacteria</taxon>
        <taxon>Burkholderiales</taxon>
        <taxon>Oxalobacteraceae</taxon>
        <taxon>Telluria group</taxon>
        <taxon>Duganella</taxon>
    </lineage>
</organism>
<keyword evidence="2" id="KW-1185">Reference proteome</keyword>
<reference evidence="1 2" key="1">
    <citation type="submission" date="2019-03" db="EMBL/GenBank/DDBJ databases">
        <title>Draft Genome Sequence of Duganella callidus sp. nov., a Novel Duganella Species Isolated from Cultivated Soil.</title>
        <authorList>
            <person name="Raths R."/>
            <person name="Peta V."/>
            <person name="Bucking H."/>
        </authorList>
    </citation>
    <scope>NUCLEOTIDE SEQUENCE [LARGE SCALE GENOMIC DNA]</scope>
    <source>
        <strain evidence="1 2">DN04</strain>
    </source>
</reference>
<sequence>MNQTTYRNGEAATLGGPEILVISGCVLSADGDMGEGELVPPEGMQFARNAMYGIPAAARAGGYKKCDILETLLLRGNMTPRIGAMAREACDAAGLPALRALFDRIGPFVDD</sequence>
<name>A0A4Y9RZT3_9BURK</name>
<evidence type="ECO:0000313" key="1">
    <source>
        <dbReference type="EMBL" id="TFW13286.1"/>
    </source>
</evidence>
<dbReference type="RefSeq" id="WP_135205057.1">
    <property type="nucleotide sequence ID" value="NZ_SPVG01000276.1"/>
</dbReference>
<dbReference type="AlphaFoldDB" id="A0A4Y9RZT3"/>
<gene>
    <name evidence="1" type="ORF">E4L98_29230</name>
</gene>
<dbReference type="EMBL" id="SPVG01000276">
    <property type="protein sequence ID" value="TFW13286.1"/>
    <property type="molecule type" value="Genomic_DNA"/>
</dbReference>
<comment type="caution">
    <text evidence="1">The sequence shown here is derived from an EMBL/GenBank/DDBJ whole genome shotgun (WGS) entry which is preliminary data.</text>
</comment>
<dbReference type="Proteomes" id="UP000297729">
    <property type="component" value="Unassembled WGS sequence"/>
</dbReference>
<protein>
    <submittedName>
        <fullName evidence="1">Uncharacterized protein</fullName>
    </submittedName>
</protein>
<dbReference type="OrthoDB" id="9134373at2"/>
<evidence type="ECO:0000313" key="2">
    <source>
        <dbReference type="Proteomes" id="UP000297729"/>
    </source>
</evidence>
<proteinExistence type="predicted"/>